<dbReference type="Proteomes" id="UP001476798">
    <property type="component" value="Unassembled WGS sequence"/>
</dbReference>
<protein>
    <submittedName>
        <fullName evidence="1">Uncharacterized protein</fullName>
    </submittedName>
</protein>
<accession>A0ABV0PRT9</accession>
<dbReference type="EMBL" id="JAHRIO010082872">
    <property type="protein sequence ID" value="MEQ2186096.1"/>
    <property type="molecule type" value="Genomic_DNA"/>
</dbReference>
<name>A0ABV0PRT9_9TELE</name>
<keyword evidence="2" id="KW-1185">Reference proteome</keyword>
<reference evidence="1 2" key="1">
    <citation type="submission" date="2021-06" db="EMBL/GenBank/DDBJ databases">
        <authorList>
            <person name="Palmer J.M."/>
        </authorList>
    </citation>
    <scope>NUCLEOTIDE SEQUENCE [LARGE SCALE GENOMIC DNA]</scope>
    <source>
        <strain evidence="1 2">GA_2019</strain>
        <tissue evidence="1">Muscle</tissue>
    </source>
</reference>
<proteinExistence type="predicted"/>
<feature type="non-terminal residue" evidence="1">
    <location>
        <position position="1"/>
    </location>
</feature>
<sequence>RGTEGILRSVKPSTLVIGTKVETGAYSLPGSAAASVRYVITARKLGHIRSGRRDGAELNLPAKSSDRVVAGWGTESPFKLAPSWIMPGSSRSSAPTARRAVVADIGRPEVAEHSLSCLSRLPCSPAWMQ</sequence>
<gene>
    <name evidence="1" type="ORF">GOODEAATRI_025109</name>
</gene>
<evidence type="ECO:0000313" key="1">
    <source>
        <dbReference type="EMBL" id="MEQ2186096.1"/>
    </source>
</evidence>
<comment type="caution">
    <text evidence="1">The sequence shown here is derived from an EMBL/GenBank/DDBJ whole genome shotgun (WGS) entry which is preliminary data.</text>
</comment>
<evidence type="ECO:0000313" key="2">
    <source>
        <dbReference type="Proteomes" id="UP001476798"/>
    </source>
</evidence>
<organism evidence="1 2">
    <name type="scientific">Goodea atripinnis</name>
    <dbReference type="NCBI Taxonomy" id="208336"/>
    <lineage>
        <taxon>Eukaryota</taxon>
        <taxon>Metazoa</taxon>
        <taxon>Chordata</taxon>
        <taxon>Craniata</taxon>
        <taxon>Vertebrata</taxon>
        <taxon>Euteleostomi</taxon>
        <taxon>Actinopterygii</taxon>
        <taxon>Neopterygii</taxon>
        <taxon>Teleostei</taxon>
        <taxon>Neoteleostei</taxon>
        <taxon>Acanthomorphata</taxon>
        <taxon>Ovalentaria</taxon>
        <taxon>Atherinomorphae</taxon>
        <taxon>Cyprinodontiformes</taxon>
        <taxon>Goodeidae</taxon>
        <taxon>Goodea</taxon>
    </lineage>
</organism>